<comment type="caution">
    <text evidence="1">The sequence shown here is derived from an EMBL/GenBank/DDBJ whole genome shotgun (WGS) entry which is preliminary data.</text>
</comment>
<dbReference type="PATRIC" id="fig|67356.5.peg.7976"/>
<proteinExistence type="predicted"/>
<dbReference type="AlphaFoldDB" id="A0A0L8KTS3"/>
<gene>
    <name evidence="1" type="ORF">ADK37_37275</name>
</gene>
<keyword evidence="2" id="KW-1185">Reference proteome</keyword>
<evidence type="ECO:0000313" key="2">
    <source>
        <dbReference type="Proteomes" id="UP000037251"/>
    </source>
</evidence>
<accession>A0A0L8KTS3</accession>
<organism evidence="1 2">
    <name type="scientific">Streptomyces resistomycificus</name>
    <dbReference type="NCBI Taxonomy" id="67356"/>
    <lineage>
        <taxon>Bacteria</taxon>
        <taxon>Bacillati</taxon>
        <taxon>Actinomycetota</taxon>
        <taxon>Actinomycetes</taxon>
        <taxon>Kitasatosporales</taxon>
        <taxon>Streptomycetaceae</taxon>
        <taxon>Streptomyces</taxon>
        <taxon>Streptomyces aurantiacus group</taxon>
    </lineage>
</organism>
<reference evidence="2" key="1">
    <citation type="submission" date="2015-07" db="EMBL/GenBank/DDBJ databases">
        <authorList>
            <person name="Ju K.-S."/>
            <person name="Doroghazi J.R."/>
            <person name="Metcalf W.W."/>
        </authorList>
    </citation>
    <scope>NUCLEOTIDE SEQUENCE [LARGE SCALE GENOMIC DNA]</scope>
    <source>
        <strain evidence="2">NRRL 2290</strain>
    </source>
</reference>
<name>A0A0L8KTS3_9ACTN</name>
<sequence>MLAILYFMTTFFAGRPPARCVHHASGSSRPLLIGWDLAQVLQGVLAGPDDSPVDLGAGEDLIGCGGVEPGLQDGRRVGVPAEFVIVEQPQHTVVSFSGRDGRRRVEEPVGAFDLLGDPGQLGGVQHMEDVGHGRVNPAMLRVAFQEPGWTVVVGVDASPN</sequence>
<dbReference type="EMBL" id="LGUS01000222">
    <property type="protein sequence ID" value="KOG29356.1"/>
    <property type="molecule type" value="Genomic_DNA"/>
</dbReference>
<dbReference type="Proteomes" id="UP000037251">
    <property type="component" value="Unassembled WGS sequence"/>
</dbReference>
<protein>
    <submittedName>
        <fullName evidence="1">Uncharacterized protein</fullName>
    </submittedName>
</protein>
<evidence type="ECO:0000313" key="1">
    <source>
        <dbReference type="EMBL" id="KOG29356.1"/>
    </source>
</evidence>